<proteinExistence type="predicted"/>
<dbReference type="InterPro" id="IPR046025">
    <property type="entry name" value="DUF5983"/>
</dbReference>
<gene>
    <name evidence="2" type="ORF">CWM85_00955</name>
</gene>
<protein>
    <recommendedName>
        <fullName evidence="1">DUF5983 domain-containing protein</fullName>
    </recommendedName>
</protein>
<sequence>MIMFEFMGVCVSTAHMTEKDASILQALVTNYCDRENYNEWIHSTSYGFIVRMYFFKKRLLALKRAGLSKLFRKNLLIMYQEKGYQCYHFDCDADCYPDLDISGL</sequence>
<evidence type="ECO:0000313" key="3">
    <source>
        <dbReference type="Proteomes" id="UP000234661"/>
    </source>
</evidence>
<evidence type="ECO:0000313" key="2">
    <source>
        <dbReference type="EMBL" id="PLM69299.1"/>
    </source>
</evidence>
<feature type="domain" description="DUF5983" evidence="1">
    <location>
        <begin position="10"/>
        <end position="100"/>
    </location>
</feature>
<dbReference type="EMBL" id="PIET01000004">
    <property type="protein sequence ID" value="PLM69299.1"/>
    <property type="molecule type" value="Genomic_DNA"/>
</dbReference>
<dbReference type="Proteomes" id="UP000234661">
    <property type="component" value="Unassembled WGS sequence"/>
</dbReference>
<reference evidence="2 3" key="1">
    <citation type="submission" date="2017-11" db="EMBL/GenBank/DDBJ databases">
        <authorList>
            <person name="Han C.G."/>
        </authorList>
    </citation>
    <scope>NUCLEOTIDE SEQUENCE [LARGE SCALE GENOMIC DNA]</scope>
    <source>
        <strain evidence="2 3">A2</strain>
    </source>
</reference>
<comment type="caution">
    <text evidence="2">The sequence shown here is derived from an EMBL/GenBank/DDBJ whole genome shotgun (WGS) entry which is preliminary data.</text>
</comment>
<reference evidence="2 3" key="2">
    <citation type="submission" date="2018-01" db="EMBL/GenBank/DDBJ databases">
        <title>Genomic study of Klebsiella pneumoniae.</title>
        <authorList>
            <person name="Yang Y."/>
            <person name="Bicalho R."/>
        </authorList>
    </citation>
    <scope>NUCLEOTIDE SEQUENCE [LARGE SCALE GENOMIC DNA]</scope>
    <source>
        <strain evidence="2 3">A2</strain>
    </source>
</reference>
<dbReference type="Pfam" id="PF19419">
    <property type="entry name" value="DUF5983"/>
    <property type="match status" value="1"/>
</dbReference>
<evidence type="ECO:0000259" key="1">
    <source>
        <dbReference type="Pfam" id="PF19419"/>
    </source>
</evidence>
<accession>A0A2J5A1Y5</accession>
<name>A0A2J5A1Y5_9ENTR</name>
<dbReference type="AlphaFoldDB" id="A0A2J5A1Y5"/>
<organism evidence="2 3">
    <name type="scientific">Klebsiella michiganensis</name>
    <dbReference type="NCBI Taxonomy" id="1134687"/>
    <lineage>
        <taxon>Bacteria</taxon>
        <taxon>Pseudomonadati</taxon>
        <taxon>Pseudomonadota</taxon>
        <taxon>Gammaproteobacteria</taxon>
        <taxon>Enterobacterales</taxon>
        <taxon>Enterobacteriaceae</taxon>
        <taxon>Klebsiella/Raoultella group</taxon>
        <taxon>Klebsiella</taxon>
    </lineage>
</organism>